<proteinExistence type="predicted"/>
<dbReference type="Proteomes" id="UP000215694">
    <property type="component" value="Unassembled WGS sequence"/>
</dbReference>
<comment type="caution">
    <text evidence="1">The sequence shown here is derived from an EMBL/GenBank/DDBJ whole genome shotgun (WGS) entry which is preliminary data.</text>
</comment>
<name>A0A371IZE6_9FIRM</name>
<keyword evidence="2" id="KW-1185">Reference proteome</keyword>
<evidence type="ECO:0000313" key="1">
    <source>
        <dbReference type="EMBL" id="RDY25850.1"/>
    </source>
</evidence>
<sequence>MKSIRKLVVLVFMVIAITSVTFAKDIEWFIFNSKTEYKIATSKINVDINKSIGDGPISIDLDKENKSTFNTNIDFKDMSTSDVYLRVLIFPYLTDMNDGSYSEILDLDEFKLNYFNEKGGSEIDTSYWYASSDGYYYYKYILNNDEINNRFLKSIYINIDDSNKKYYKSKKLTIDIIAEVVQARNDAYKSVWNVEDEKLIKILDEQVLY</sequence>
<evidence type="ECO:0000313" key="2">
    <source>
        <dbReference type="Proteomes" id="UP000215694"/>
    </source>
</evidence>
<gene>
    <name evidence="1" type="ORF">CHL78_016020</name>
</gene>
<dbReference type="EMBL" id="NOJY02000044">
    <property type="protein sequence ID" value="RDY25850.1"/>
    <property type="molecule type" value="Genomic_DNA"/>
</dbReference>
<evidence type="ECO:0008006" key="3">
    <source>
        <dbReference type="Google" id="ProtNLM"/>
    </source>
</evidence>
<protein>
    <recommendedName>
        <fullName evidence="3">Alternate signal-mediated exported protein, CPF_0494 family</fullName>
    </recommendedName>
</protein>
<reference evidence="1 2" key="1">
    <citation type="journal article" date="2017" name="Genome Announc.">
        <title>Draft Genome Sequence of Romboutsia weinsteinii sp. nov. Strain CCRI-19649(T) Isolated from Surface Water.</title>
        <authorList>
            <person name="Maheux A.F."/>
            <person name="Boudreau D.K."/>
            <person name="Berube E."/>
            <person name="Boissinot M."/>
            <person name="Cantin P."/>
            <person name="Raymond F."/>
            <person name="Corbeil J."/>
            <person name="Omar R.F."/>
            <person name="Bergeron M.G."/>
        </authorList>
    </citation>
    <scope>NUCLEOTIDE SEQUENCE [LARGE SCALE GENOMIC DNA]</scope>
    <source>
        <strain evidence="1 2">CCRI-19649</strain>
    </source>
</reference>
<dbReference type="RefSeq" id="WP_094368391.1">
    <property type="nucleotide sequence ID" value="NZ_NOJY02000044.1"/>
</dbReference>
<dbReference type="AlphaFoldDB" id="A0A371IZE6"/>
<organism evidence="1 2">
    <name type="scientific">Romboutsia weinsteinii</name>
    <dbReference type="NCBI Taxonomy" id="2020949"/>
    <lineage>
        <taxon>Bacteria</taxon>
        <taxon>Bacillati</taxon>
        <taxon>Bacillota</taxon>
        <taxon>Clostridia</taxon>
        <taxon>Peptostreptococcales</taxon>
        <taxon>Peptostreptococcaceae</taxon>
        <taxon>Romboutsia</taxon>
    </lineage>
</organism>
<accession>A0A371IZE6</accession>